<organism evidence="4 5">
    <name type="scientific">Geodermatophilus ruber</name>
    <dbReference type="NCBI Taxonomy" id="504800"/>
    <lineage>
        <taxon>Bacteria</taxon>
        <taxon>Bacillati</taxon>
        <taxon>Actinomycetota</taxon>
        <taxon>Actinomycetes</taxon>
        <taxon>Geodermatophilales</taxon>
        <taxon>Geodermatophilaceae</taxon>
        <taxon>Geodermatophilus</taxon>
    </lineage>
</organism>
<dbReference type="InterPro" id="IPR028082">
    <property type="entry name" value="Peripla_BP_I"/>
</dbReference>
<accession>A0A1I4GNL2</accession>
<reference evidence="4 5" key="1">
    <citation type="submission" date="2016-10" db="EMBL/GenBank/DDBJ databases">
        <authorList>
            <person name="de Groot N.N."/>
        </authorList>
    </citation>
    <scope>NUCLEOTIDE SEQUENCE [LARGE SCALE GENOMIC DNA]</scope>
    <source>
        <strain evidence="4 5">DSM 45317</strain>
    </source>
</reference>
<dbReference type="AlphaFoldDB" id="A0A1I4GNL2"/>
<proteinExistence type="inferred from homology"/>
<dbReference type="RefSeq" id="WP_091326073.1">
    <property type="nucleotide sequence ID" value="NZ_FOSW01000009.1"/>
</dbReference>
<dbReference type="Gene3D" id="3.40.50.2300">
    <property type="match status" value="2"/>
</dbReference>
<dbReference type="SUPFAM" id="SSF53822">
    <property type="entry name" value="Periplasmic binding protein-like I"/>
    <property type="match status" value="1"/>
</dbReference>
<dbReference type="PANTHER" id="PTHR30036:SF7">
    <property type="entry name" value="ABC TRANSPORTER PERIPLASMIC-BINDING PROTEIN YPHF"/>
    <property type="match status" value="1"/>
</dbReference>
<evidence type="ECO:0000256" key="1">
    <source>
        <dbReference type="ARBA" id="ARBA00004196"/>
    </source>
</evidence>
<evidence type="ECO:0000313" key="4">
    <source>
        <dbReference type="EMBL" id="SFL30716.1"/>
    </source>
</evidence>
<dbReference type="OrthoDB" id="3614783at2"/>
<feature type="domain" description="Periplasmic binding protein" evidence="3">
    <location>
        <begin position="12"/>
        <end position="260"/>
    </location>
</feature>
<dbReference type="GO" id="GO:0030288">
    <property type="term" value="C:outer membrane-bounded periplasmic space"/>
    <property type="evidence" value="ECO:0007669"/>
    <property type="project" value="TreeGrafter"/>
</dbReference>
<comment type="similarity">
    <text evidence="2">Belongs to the bacterial solute-binding protein 2 family.</text>
</comment>
<sequence length="305" mass="33047">MRVLFVSPMAYGSNQAVDALGHGLESRLAADGIDCRVIHPDFRHDNWLEAYGEAVRAGAESGVDAIVVWVIDAGEPAEAVAYARSKGIKVVTLEKPRFPVDASVVYPNFNHGVYMAESLAEMLEPGAEVAVVGGPDVVDDIELMLGITYGVKWAGLRLVNDPEDPRYKNITDVAEGGREKTANILADFPKLDGLIPYNDETMLGAVQALEEAGRLGEVKMVSRNGTPKAVDLIRRGIHHGTWDPDIPGIGTTVGDLLARHFLHGEPLDGQVFVSPIGRMITADSLDAWVPWEQRVTYNELKGLDA</sequence>
<dbReference type="Proteomes" id="UP000199152">
    <property type="component" value="Unassembled WGS sequence"/>
</dbReference>
<dbReference type="PANTHER" id="PTHR30036">
    <property type="entry name" value="D-XYLOSE-BINDING PERIPLASMIC PROTEIN"/>
    <property type="match status" value="1"/>
</dbReference>
<keyword evidence="5" id="KW-1185">Reference proteome</keyword>
<dbReference type="GO" id="GO:0030246">
    <property type="term" value="F:carbohydrate binding"/>
    <property type="evidence" value="ECO:0007669"/>
    <property type="project" value="TreeGrafter"/>
</dbReference>
<name>A0A1I4GNL2_9ACTN</name>
<dbReference type="CDD" id="cd01536">
    <property type="entry name" value="PBP1_ABC_sugar_binding-like"/>
    <property type="match status" value="1"/>
</dbReference>
<gene>
    <name evidence="4" type="ORF">SAMN04488085_10966</name>
</gene>
<protein>
    <submittedName>
        <fullName evidence="4">Monosaccharide ABC transporter substrate-binding protein, CUT2 family</fullName>
    </submittedName>
</protein>
<comment type="subcellular location">
    <subcellularLocation>
        <location evidence="1">Cell envelope</location>
    </subcellularLocation>
</comment>
<dbReference type="InterPro" id="IPR025997">
    <property type="entry name" value="SBP_2_dom"/>
</dbReference>
<dbReference type="Pfam" id="PF13407">
    <property type="entry name" value="Peripla_BP_4"/>
    <property type="match status" value="1"/>
</dbReference>
<dbReference type="EMBL" id="FOSW01000009">
    <property type="protein sequence ID" value="SFL30716.1"/>
    <property type="molecule type" value="Genomic_DNA"/>
</dbReference>
<dbReference type="InParanoid" id="A0A1I4GNL2"/>
<evidence type="ECO:0000256" key="2">
    <source>
        <dbReference type="ARBA" id="ARBA00007639"/>
    </source>
</evidence>
<evidence type="ECO:0000259" key="3">
    <source>
        <dbReference type="Pfam" id="PF13407"/>
    </source>
</evidence>
<evidence type="ECO:0000313" key="5">
    <source>
        <dbReference type="Proteomes" id="UP000199152"/>
    </source>
</evidence>
<dbReference type="STRING" id="504800.SAMN04488085_10966"/>
<dbReference type="InterPro" id="IPR050555">
    <property type="entry name" value="Bact_Solute-Bind_Prot2"/>
</dbReference>